<keyword evidence="2" id="KW-1185">Reference proteome</keyword>
<reference evidence="1 2" key="1">
    <citation type="submission" date="2021-03" db="EMBL/GenBank/DDBJ databases">
        <title>Genomic Encyclopedia of Type Strains, Phase IV (KMG-IV): sequencing the most valuable type-strain genomes for metagenomic binning, comparative biology and taxonomic classification.</title>
        <authorList>
            <person name="Goeker M."/>
        </authorList>
    </citation>
    <scope>NUCLEOTIDE SEQUENCE [LARGE SCALE GENOMIC DNA]</scope>
    <source>
        <strain evidence="1 2">DSM 28783</strain>
    </source>
</reference>
<evidence type="ECO:0000313" key="1">
    <source>
        <dbReference type="EMBL" id="MBP2034056.1"/>
    </source>
</evidence>
<dbReference type="Pfam" id="PF09491">
    <property type="entry name" value="RE_AlwI"/>
    <property type="match status" value="1"/>
</dbReference>
<organism evidence="1 2">
    <name type="scientific">Clostridium algifaecis</name>
    <dbReference type="NCBI Taxonomy" id="1472040"/>
    <lineage>
        <taxon>Bacteria</taxon>
        <taxon>Bacillati</taxon>
        <taxon>Bacillota</taxon>
        <taxon>Clostridia</taxon>
        <taxon>Eubacteriales</taxon>
        <taxon>Clostridiaceae</taxon>
        <taxon>Clostridium</taxon>
    </lineage>
</organism>
<dbReference type="EMBL" id="JAGGLM010000029">
    <property type="protein sequence ID" value="MBP2034056.1"/>
    <property type="molecule type" value="Genomic_DNA"/>
</dbReference>
<name>A0ABS4KXC7_9CLOT</name>
<protein>
    <recommendedName>
        <fullName evidence="3">AlwI family type II restriction endonuclease</fullName>
    </recommendedName>
</protein>
<evidence type="ECO:0008006" key="3">
    <source>
        <dbReference type="Google" id="ProtNLM"/>
    </source>
</evidence>
<evidence type="ECO:0000313" key="2">
    <source>
        <dbReference type="Proteomes" id="UP001519307"/>
    </source>
</evidence>
<comment type="caution">
    <text evidence="1">The sequence shown here is derived from an EMBL/GenBank/DDBJ whole genome shotgun (WGS) entry which is preliminary data.</text>
</comment>
<dbReference type="RefSeq" id="WP_209703287.1">
    <property type="nucleotide sequence ID" value="NZ_JAGGLM010000029.1"/>
</dbReference>
<dbReference type="InterPro" id="IPR018573">
    <property type="entry name" value="Restrct_endonuc_II_AlwI"/>
</dbReference>
<proteinExistence type="predicted"/>
<accession>A0ABS4KXC7</accession>
<gene>
    <name evidence="1" type="ORF">J2Z42_002775</name>
</gene>
<dbReference type="Gene3D" id="3.40.91.50">
    <property type="match status" value="1"/>
</dbReference>
<dbReference type="Proteomes" id="UP001519307">
    <property type="component" value="Unassembled WGS sequence"/>
</dbReference>
<sequence length="682" mass="78894">MSFGNIPYKSYCWSLGTTSYRTKNFNLNIESQLDLLNKFWSLPQNAAADWIANNDIQSQYYDFMKENAFVTGEAALKAKDAREKTSGLVDIGLIYDNRKLTNAGNALLNISQSQDFSANNQFQIPKDSFLFMKQLLKTSNSIDGKVVRPFIVLLFLLSKVDYLTLEEYTYLLPLCINKDITDEMPDKIQAVRNGTMSIDEVVLNIVLRMSNYTEALTLLLDNNVTEELVCTVGFNRKSRTYDKPYYPFYCALREVCVNKNTDFILQVYEKSRAIKNKPRTMWRDYLFDTSSSRAIANNPEAHFKITEISQVDNETEFKTIFFKMMHLFKVKATLSDYLDLNRRYIKTSDIILFEDNIVKLDIVPKQFFNSVIAQLYNEAFTTSDEIFNDCDLTYISSCLAIDEQVIIHGINTELGTNISTMDEAKQIVEDERYRRLAHLIDTRFTDDVLIKLLDSFENRDDEIINSIVTDNADIPTIFEYILGIIWYKASERQGKILDYMKLSLEADLLPKTHAGGGEADIVYEYSATEDYPEHTLLLEATLADGSNQRRMEMEPVSRHLGQHMLRTGNLNSYCIFATTHLDINVISDFRSRKYTPYFDTRDYSRSVDGMKIIPLQTLELKSIIQNKCTYKNLYPVFEEAYNSREIIPNWYSKCIAQEVKKGYKYSQSVEEMLVVAENQEML</sequence>